<protein>
    <submittedName>
        <fullName evidence="2">Uncharacterized protein</fullName>
    </submittedName>
</protein>
<dbReference type="AlphaFoldDB" id="A0AA96FDL4"/>
<dbReference type="PROSITE" id="PS51257">
    <property type="entry name" value="PROKAR_LIPOPROTEIN"/>
    <property type="match status" value="1"/>
</dbReference>
<feature type="region of interest" description="Disordered" evidence="1">
    <location>
        <begin position="44"/>
        <end position="78"/>
    </location>
</feature>
<sequence>MTSTAKKLDTASGTYPAYTFSAACDAAGNMIVWAMPGGVTQTASGTLAGTDRPGQSMLGQTRTREAPKVGLGGQGTGRRRVGHVVGLAAQWR</sequence>
<name>A0AA96FDL4_9MICO</name>
<dbReference type="RefSeq" id="WP_313544785.1">
    <property type="nucleotide sequence ID" value="NZ_CP134880.1"/>
</dbReference>
<evidence type="ECO:0000313" key="2">
    <source>
        <dbReference type="EMBL" id="WNM28374.1"/>
    </source>
</evidence>
<dbReference type="Proteomes" id="UP001303408">
    <property type="component" value="Chromosome"/>
</dbReference>
<dbReference type="KEGG" id="dcp:RN607_05060"/>
<proteinExistence type="predicted"/>
<gene>
    <name evidence="2" type="ORF">RN607_05060</name>
</gene>
<dbReference type="EMBL" id="CP134880">
    <property type="protein sequence ID" value="WNM28374.1"/>
    <property type="molecule type" value="Genomic_DNA"/>
</dbReference>
<accession>A0AA96FDL4</accession>
<organism evidence="2">
    <name type="scientific">Demequina capsici</name>
    <dbReference type="NCBI Taxonomy" id="3075620"/>
    <lineage>
        <taxon>Bacteria</taxon>
        <taxon>Bacillati</taxon>
        <taxon>Actinomycetota</taxon>
        <taxon>Actinomycetes</taxon>
        <taxon>Micrococcales</taxon>
        <taxon>Demequinaceae</taxon>
        <taxon>Demequina</taxon>
    </lineage>
</organism>
<evidence type="ECO:0000256" key="1">
    <source>
        <dbReference type="SAM" id="MobiDB-lite"/>
    </source>
</evidence>
<reference evidence="2" key="1">
    <citation type="submission" date="2023-09" db="EMBL/GenBank/DDBJ databases">
        <title>Demequina sp. a novel bacteria isolated from Capsicum annuum.</title>
        <authorList>
            <person name="Humaira Z."/>
            <person name="Lee J."/>
            <person name="Cho D."/>
        </authorList>
    </citation>
    <scope>NUCLEOTIDE SEQUENCE</scope>
    <source>
        <strain evidence="2">PMTSA13</strain>
    </source>
</reference>